<accession>A0ACC1LHL7</accession>
<keyword evidence="2" id="KW-1185">Reference proteome</keyword>
<sequence>MSKGAADQALSSRQRRSMPENTHPSGSIGSTQPNEWLPPPYVQAQQPNQVQGSGRNSNGAFSLPPQSAASAGSSFKKLIHAVGDHTFRSGKRKSMDSAKHAFSGLFRRSSRESILENPPERSLPARREERSSSDGSDQARAYLEIDTDSSGSGKKDTSSKDELADEFAYKSSARLASASFLDSDSNDDPDDDPAVTTGAGREATFTA</sequence>
<organism evidence="1 2">
    <name type="scientific">Coemansia furcata</name>
    <dbReference type="NCBI Taxonomy" id="417177"/>
    <lineage>
        <taxon>Eukaryota</taxon>
        <taxon>Fungi</taxon>
        <taxon>Fungi incertae sedis</taxon>
        <taxon>Zoopagomycota</taxon>
        <taxon>Kickxellomycotina</taxon>
        <taxon>Kickxellomycetes</taxon>
        <taxon>Kickxellales</taxon>
        <taxon>Kickxellaceae</taxon>
        <taxon>Coemansia</taxon>
    </lineage>
</organism>
<feature type="non-terminal residue" evidence="1">
    <location>
        <position position="207"/>
    </location>
</feature>
<dbReference type="EMBL" id="JANBUP010000945">
    <property type="protein sequence ID" value="KAJ2809652.1"/>
    <property type="molecule type" value="Genomic_DNA"/>
</dbReference>
<reference evidence="1" key="1">
    <citation type="submission" date="2022-07" db="EMBL/GenBank/DDBJ databases">
        <title>Phylogenomic reconstructions and comparative analyses of Kickxellomycotina fungi.</title>
        <authorList>
            <person name="Reynolds N.K."/>
            <person name="Stajich J.E."/>
            <person name="Barry K."/>
            <person name="Grigoriev I.V."/>
            <person name="Crous P."/>
            <person name="Smith M.E."/>
        </authorList>
    </citation>
    <scope>NUCLEOTIDE SEQUENCE</scope>
    <source>
        <strain evidence="1">CBS 102833</strain>
    </source>
</reference>
<comment type="caution">
    <text evidence="1">The sequence shown here is derived from an EMBL/GenBank/DDBJ whole genome shotgun (WGS) entry which is preliminary data.</text>
</comment>
<protein>
    <submittedName>
        <fullName evidence="1">Uncharacterized protein</fullName>
    </submittedName>
</protein>
<gene>
    <name evidence="1" type="ORF">H4S07_003134</name>
</gene>
<proteinExistence type="predicted"/>
<evidence type="ECO:0000313" key="2">
    <source>
        <dbReference type="Proteomes" id="UP001140096"/>
    </source>
</evidence>
<evidence type="ECO:0000313" key="1">
    <source>
        <dbReference type="EMBL" id="KAJ2809652.1"/>
    </source>
</evidence>
<dbReference type="Proteomes" id="UP001140096">
    <property type="component" value="Unassembled WGS sequence"/>
</dbReference>
<name>A0ACC1LHL7_9FUNG</name>